<dbReference type="InterPro" id="IPR000644">
    <property type="entry name" value="CBS_dom"/>
</dbReference>
<dbReference type="Pfam" id="PF00571">
    <property type="entry name" value="CBS"/>
    <property type="match status" value="2"/>
</dbReference>
<organism evidence="4 5">
    <name type="scientific">Gallaecimonas pentaromativorans</name>
    <dbReference type="NCBI Taxonomy" id="584787"/>
    <lineage>
        <taxon>Bacteria</taxon>
        <taxon>Pseudomonadati</taxon>
        <taxon>Pseudomonadota</taxon>
        <taxon>Gammaproteobacteria</taxon>
        <taxon>Enterobacterales</taxon>
        <taxon>Gallaecimonadaceae</taxon>
        <taxon>Gallaecimonas</taxon>
    </lineage>
</organism>
<evidence type="ECO:0000259" key="3">
    <source>
        <dbReference type="PROSITE" id="PS51371"/>
    </source>
</evidence>
<dbReference type="PANTHER" id="PTHR43080:SF2">
    <property type="entry name" value="CBS DOMAIN-CONTAINING PROTEIN"/>
    <property type="match status" value="1"/>
</dbReference>
<evidence type="ECO:0000313" key="5">
    <source>
        <dbReference type="Proteomes" id="UP000268033"/>
    </source>
</evidence>
<name>A0A3N1PE27_9GAMM</name>
<dbReference type="RefSeq" id="WP_050659366.1">
    <property type="nucleotide sequence ID" value="NZ_JBLXAC010000006.1"/>
</dbReference>
<proteinExistence type="predicted"/>
<keyword evidence="5" id="KW-1185">Reference proteome</keyword>
<dbReference type="InterPro" id="IPR046342">
    <property type="entry name" value="CBS_dom_sf"/>
</dbReference>
<dbReference type="CDD" id="cd04629">
    <property type="entry name" value="CBS_pair_bac"/>
    <property type="match status" value="1"/>
</dbReference>
<dbReference type="PROSITE" id="PS51371">
    <property type="entry name" value="CBS"/>
    <property type="match status" value="2"/>
</dbReference>
<feature type="domain" description="CBS" evidence="3">
    <location>
        <begin position="10"/>
        <end position="69"/>
    </location>
</feature>
<comment type="caution">
    <text evidence="4">The sequence shown here is derived from an EMBL/GenBank/DDBJ whole genome shotgun (WGS) entry which is preliminary data.</text>
</comment>
<accession>A0A3N1PE27</accession>
<keyword evidence="1 2" id="KW-0129">CBS domain</keyword>
<dbReference type="OrthoDB" id="9790355at2"/>
<dbReference type="InterPro" id="IPR051257">
    <property type="entry name" value="Diverse_CBS-Domain"/>
</dbReference>
<dbReference type="STRING" id="584787.GCA_001247655_03905"/>
<dbReference type="PANTHER" id="PTHR43080">
    <property type="entry name" value="CBS DOMAIN-CONTAINING PROTEIN CBSX3, MITOCHONDRIAL"/>
    <property type="match status" value="1"/>
</dbReference>
<protein>
    <submittedName>
        <fullName evidence="4">CBS domain protein</fullName>
    </submittedName>
</protein>
<dbReference type="SMART" id="SM00116">
    <property type="entry name" value="CBS"/>
    <property type="match status" value="2"/>
</dbReference>
<sequence length="137" mass="15211">MQSLIIRDHMQHRPLSLHPEMPIATAVEKLLAGQQTGAPVVDSGNRLVGFVSEQDFLAKLIECSYHCETVAKVSDIMRTQVLTVGPNDSVFELAQQMTAQKPKIYPVVEQGVLVGIINRRQVLLAIDKNMHDCYKAS</sequence>
<feature type="domain" description="CBS" evidence="3">
    <location>
        <begin position="77"/>
        <end position="133"/>
    </location>
</feature>
<evidence type="ECO:0000256" key="1">
    <source>
        <dbReference type="ARBA" id="ARBA00023122"/>
    </source>
</evidence>
<dbReference type="InterPro" id="IPR044729">
    <property type="entry name" value="CBS_bac"/>
</dbReference>
<gene>
    <name evidence="4" type="ORF">EDC28_106300</name>
</gene>
<dbReference type="SUPFAM" id="SSF54631">
    <property type="entry name" value="CBS-domain pair"/>
    <property type="match status" value="1"/>
</dbReference>
<reference evidence="4 5" key="1">
    <citation type="submission" date="2018-11" db="EMBL/GenBank/DDBJ databases">
        <title>Genomic Encyclopedia of Type Strains, Phase IV (KMG-IV): sequencing the most valuable type-strain genomes for metagenomic binning, comparative biology and taxonomic classification.</title>
        <authorList>
            <person name="Goeker M."/>
        </authorList>
    </citation>
    <scope>NUCLEOTIDE SEQUENCE [LARGE SCALE GENOMIC DNA]</scope>
    <source>
        <strain evidence="4 5">DSM 21945</strain>
    </source>
</reference>
<evidence type="ECO:0000313" key="4">
    <source>
        <dbReference type="EMBL" id="ROQ25050.1"/>
    </source>
</evidence>
<dbReference type="Proteomes" id="UP000268033">
    <property type="component" value="Unassembled WGS sequence"/>
</dbReference>
<evidence type="ECO:0000256" key="2">
    <source>
        <dbReference type="PROSITE-ProRule" id="PRU00703"/>
    </source>
</evidence>
<dbReference type="Gene3D" id="3.10.580.10">
    <property type="entry name" value="CBS-domain"/>
    <property type="match status" value="1"/>
</dbReference>
<dbReference type="AlphaFoldDB" id="A0A3N1PE27"/>
<dbReference type="EMBL" id="RJUL01000006">
    <property type="protein sequence ID" value="ROQ25050.1"/>
    <property type="molecule type" value="Genomic_DNA"/>
</dbReference>